<name>V5FLR0_9VIBR</name>
<reference evidence="2 3" key="1">
    <citation type="submission" date="2013-10" db="EMBL/GenBank/DDBJ databases">
        <authorList>
            <person name="Ichikawa N."/>
            <person name="Kimura A."/>
            <person name="Ohji S."/>
            <person name="Hosoyama A."/>
            <person name="Fujita N."/>
        </authorList>
    </citation>
    <scope>NUCLEOTIDE SEQUENCE [LARGE SCALE GENOMIC DNA]</scope>
    <source>
        <strain evidence="2 3">NBRC 102217</strain>
    </source>
</reference>
<keyword evidence="3" id="KW-1185">Reference proteome</keyword>
<dbReference type="InterPro" id="IPR051044">
    <property type="entry name" value="MAG_DAG_Lipase"/>
</dbReference>
<comment type="caution">
    <text evidence="2">The sequence shown here is derived from an EMBL/GenBank/DDBJ whole genome shotgun (WGS) entry which is preliminary data.</text>
</comment>
<dbReference type="Pfam" id="PF12146">
    <property type="entry name" value="Hydrolase_4"/>
    <property type="match status" value="1"/>
</dbReference>
<dbReference type="EMBL" id="BAUJ01000028">
    <property type="protein sequence ID" value="GAD89807.1"/>
    <property type="molecule type" value="Genomic_DNA"/>
</dbReference>
<protein>
    <recommendedName>
        <fullName evidence="1">Serine aminopeptidase S33 domain-containing protein</fullName>
    </recommendedName>
</protein>
<organism evidence="2 3">
    <name type="scientific">Vibrio halioticoli NBRC 102217</name>
    <dbReference type="NCBI Taxonomy" id="1219072"/>
    <lineage>
        <taxon>Bacteria</taxon>
        <taxon>Pseudomonadati</taxon>
        <taxon>Pseudomonadota</taxon>
        <taxon>Gammaproteobacteria</taxon>
        <taxon>Vibrionales</taxon>
        <taxon>Vibrionaceae</taxon>
        <taxon>Vibrio</taxon>
    </lineage>
</organism>
<dbReference type="AlphaFoldDB" id="V5FLR0"/>
<evidence type="ECO:0000313" key="3">
    <source>
        <dbReference type="Proteomes" id="UP000017800"/>
    </source>
</evidence>
<feature type="domain" description="Serine aminopeptidase S33" evidence="1">
    <location>
        <begin position="58"/>
        <end position="207"/>
    </location>
</feature>
<evidence type="ECO:0000313" key="2">
    <source>
        <dbReference type="EMBL" id="GAD89807.1"/>
    </source>
</evidence>
<dbReference type="Proteomes" id="UP000017800">
    <property type="component" value="Unassembled WGS sequence"/>
</dbReference>
<dbReference type="Gene3D" id="3.40.50.1820">
    <property type="entry name" value="alpha/beta hydrolase"/>
    <property type="match status" value="1"/>
</dbReference>
<sequence>MASDSLAPYMQSNYQDYLRQTHQWLEQHRVYVTNDKDTELNTVMPFELVPEHPNGQGVLLVHGLGDSPYFYHDIAPVLAADGFLVRVILLPGHGSKPADLSLPELEDWQQTVSHQYQLLSKKVNGVWLGGFSTGANLVTALAYQQPQIKGLLLFSPAFKPRNALTFLSPLASKFVNWESKVKEDNYTRYNSLHMKGAATYYGTSKLVREDLERQPYAKPTFMMLSEADETIDSQFAVNTFSQQFTNLNSEVLWFGETQFDDPRITSFSMHLPQQKILSASHVSLGFSPNNPIYKRDGKVRFCFHQQPVDSPKDCTKVASDQVWFAAYGDGDESMVRARTSWNPYFAQSMHKMSEFLQRSSSTND</sequence>
<reference evidence="2 3" key="2">
    <citation type="submission" date="2013-11" db="EMBL/GenBank/DDBJ databases">
        <title>Whole genome shotgun sequence of Vibrio halioticoli NBRC 102217.</title>
        <authorList>
            <person name="Isaki S."/>
            <person name="Kimura A."/>
            <person name="Ohji S."/>
            <person name="Hosoyama A."/>
            <person name="Fujita N."/>
            <person name="Hashimoto M."/>
            <person name="Hosoyama Y."/>
            <person name="Yamazoe A."/>
        </authorList>
    </citation>
    <scope>NUCLEOTIDE SEQUENCE [LARGE SCALE GENOMIC DNA]</scope>
    <source>
        <strain evidence="2 3">NBRC 102217</strain>
    </source>
</reference>
<dbReference type="PANTHER" id="PTHR11614">
    <property type="entry name" value="PHOSPHOLIPASE-RELATED"/>
    <property type="match status" value="1"/>
</dbReference>
<dbReference type="InterPro" id="IPR029058">
    <property type="entry name" value="AB_hydrolase_fold"/>
</dbReference>
<evidence type="ECO:0000259" key="1">
    <source>
        <dbReference type="Pfam" id="PF12146"/>
    </source>
</evidence>
<gene>
    <name evidence="2" type="ORF">VHA01S_028_00060</name>
</gene>
<dbReference type="InterPro" id="IPR022742">
    <property type="entry name" value="Hydrolase_4"/>
</dbReference>
<dbReference type="eggNOG" id="COG1647">
    <property type="taxonomic scope" value="Bacteria"/>
</dbReference>
<dbReference type="SUPFAM" id="SSF53474">
    <property type="entry name" value="alpha/beta-Hydrolases"/>
    <property type="match status" value="1"/>
</dbReference>
<proteinExistence type="predicted"/>
<accession>V5FLR0</accession>